<keyword evidence="2 6" id="KW-0812">Transmembrane</keyword>
<dbReference type="EMBL" id="ML119112">
    <property type="protein sequence ID" value="RPB15713.1"/>
    <property type="molecule type" value="Genomic_DNA"/>
</dbReference>
<dbReference type="GO" id="GO:0071944">
    <property type="term" value="C:cell periphery"/>
    <property type="evidence" value="ECO:0007669"/>
    <property type="project" value="UniProtKB-ARBA"/>
</dbReference>
<sequence length="623" mass="67355">MAHHGLHSRRVYRFAGLLLSSLFIGAEAGAAKNCSVEPTAIPFTNVTVLFAPDRSAAHRSMAWVAGSQNVALGMQVGTTLNSSFMPESSVCTANIDRGCVFWRGGIFDLDSSTSWRYEDRTEGYNASRKNSGWDYLNEAQYKGSDPISAFPRGWDNFQIQLYDDKMELDGYPMVAIDNGSFPFGQGMIGLASDSSFLEVLVEKNQSPSRSWSLDYGLNAAENFTPGELVIGGYNRQKGSADDFEDFEVFKDKSKPCPLQVQVNKINWGTADLMENQEPFMACIEPAYWTTIMPITVRSNFNRTMLTGGNVSFVDSTWEYILYNNSDPTQLPAGDIYLELSTGFNVTIPRSEWIFPATTVNLTEGRWDIIPDRIQTTIGNAGFASDIEPKLPFLGAPFLSQVYLRVDYETNKFGLAHVKRDEAAGKPSLVRLGCDEYEGPDDGTSTATSSTTPTAEPSSSGGSNTGAIAGGVVGGLAGLAIIGIAALCFIRRRKQAAAAPVDDAAHQGVVYDQNKDQTTPGMAQYNPQNYEDPPAFSPTGTPAPYSPVGSPVYHAAGGVPRRPLPGQQYPGYYDNQGGYTEHAAELGGSDIVAASELSGRPRSTGYGQFAEGNMDDPAMGTGKR</sequence>
<dbReference type="InterPro" id="IPR051694">
    <property type="entry name" value="Immunoregulatory_rcpt-like"/>
</dbReference>
<feature type="region of interest" description="Disordered" evidence="5">
    <location>
        <begin position="431"/>
        <end position="463"/>
    </location>
</feature>
<feature type="compositionally biased region" description="Low complexity" evidence="5">
    <location>
        <begin position="443"/>
        <end position="461"/>
    </location>
</feature>
<evidence type="ECO:0000256" key="7">
    <source>
        <dbReference type="SAM" id="SignalP"/>
    </source>
</evidence>
<feature type="chain" id="PRO_5018171501" description="Acid protease" evidence="7">
    <location>
        <begin position="29"/>
        <end position="623"/>
    </location>
</feature>
<evidence type="ECO:0000256" key="3">
    <source>
        <dbReference type="ARBA" id="ARBA00022989"/>
    </source>
</evidence>
<keyword evidence="4 6" id="KW-0472">Membrane</keyword>
<evidence type="ECO:0008006" key="10">
    <source>
        <dbReference type="Google" id="ProtNLM"/>
    </source>
</evidence>
<keyword evidence="9" id="KW-1185">Reference proteome</keyword>
<evidence type="ECO:0000313" key="8">
    <source>
        <dbReference type="EMBL" id="RPB15713.1"/>
    </source>
</evidence>
<name>A0A3N4KYR3_9PEZI</name>
<dbReference type="GO" id="GO:0016020">
    <property type="term" value="C:membrane"/>
    <property type="evidence" value="ECO:0007669"/>
    <property type="project" value="UniProtKB-SubCell"/>
</dbReference>
<dbReference type="AlphaFoldDB" id="A0A3N4KYR3"/>
<evidence type="ECO:0000256" key="1">
    <source>
        <dbReference type="ARBA" id="ARBA00004167"/>
    </source>
</evidence>
<proteinExistence type="predicted"/>
<reference evidence="8 9" key="1">
    <citation type="journal article" date="2018" name="Nat. Ecol. Evol.">
        <title>Pezizomycetes genomes reveal the molecular basis of ectomycorrhizal truffle lifestyle.</title>
        <authorList>
            <person name="Murat C."/>
            <person name="Payen T."/>
            <person name="Noel B."/>
            <person name="Kuo A."/>
            <person name="Morin E."/>
            <person name="Chen J."/>
            <person name="Kohler A."/>
            <person name="Krizsan K."/>
            <person name="Balestrini R."/>
            <person name="Da Silva C."/>
            <person name="Montanini B."/>
            <person name="Hainaut M."/>
            <person name="Levati E."/>
            <person name="Barry K.W."/>
            <person name="Belfiori B."/>
            <person name="Cichocki N."/>
            <person name="Clum A."/>
            <person name="Dockter R.B."/>
            <person name="Fauchery L."/>
            <person name="Guy J."/>
            <person name="Iotti M."/>
            <person name="Le Tacon F."/>
            <person name="Lindquist E.A."/>
            <person name="Lipzen A."/>
            <person name="Malagnac F."/>
            <person name="Mello A."/>
            <person name="Molinier V."/>
            <person name="Miyauchi S."/>
            <person name="Poulain J."/>
            <person name="Riccioni C."/>
            <person name="Rubini A."/>
            <person name="Sitrit Y."/>
            <person name="Splivallo R."/>
            <person name="Traeger S."/>
            <person name="Wang M."/>
            <person name="Zifcakova L."/>
            <person name="Wipf D."/>
            <person name="Zambonelli A."/>
            <person name="Paolocci F."/>
            <person name="Nowrousian M."/>
            <person name="Ottonello S."/>
            <person name="Baldrian P."/>
            <person name="Spatafora J.W."/>
            <person name="Henrissat B."/>
            <person name="Nagy L.G."/>
            <person name="Aury J.M."/>
            <person name="Wincker P."/>
            <person name="Grigoriev I.V."/>
            <person name="Bonfante P."/>
            <person name="Martin F.M."/>
        </authorList>
    </citation>
    <scope>NUCLEOTIDE SEQUENCE [LARGE SCALE GENOMIC DNA]</scope>
    <source>
        <strain evidence="8 9">CCBAS932</strain>
    </source>
</reference>
<protein>
    <recommendedName>
        <fullName evidence="10">Acid protease</fullName>
    </recommendedName>
</protein>
<evidence type="ECO:0000256" key="6">
    <source>
        <dbReference type="SAM" id="Phobius"/>
    </source>
</evidence>
<dbReference type="OrthoDB" id="5361565at2759"/>
<accession>A0A3N4KYR3</accession>
<feature type="transmembrane region" description="Helical" evidence="6">
    <location>
        <begin position="466"/>
        <end position="489"/>
    </location>
</feature>
<keyword evidence="7" id="KW-0732">Signal</keyword>
<dbReference type="InParanoid" id="A0A3N4KYR3"/>
<organism evidence="8 9">
    <name type="scientific">Morchella conica CCBAS932</name>
    <dbReference type="NCBI Taxonomy" id="1392247"/>
    <lineage>
        <taxon>Eukaryota</taxon>
        <taxon>Fungi</taxon>
        <taxon>Dikarya</taxon>
        <taxon>Ascomycota</taxon>
        <taxon>Pezizomycotina</taxon>
        <taxon>Pezizomycetes</taxon>
        <taxon>Pezizales</taxon>
        <taxon>Morchellaceae</taxon>
        <taxon>Morchella</taxon>
    </lineage>
</organism>
<comment type="subcellular location">
    <subcellularLocation>
        <location evidence="1">Membrane</location>
        <topology evidence="1">Single-pass membrane protein</topology>
    </subcellularLocation>
</comment>
<dbReference type="InterPro" id="IPR021109">
    <property type="entry name" value="Peptidase_aspartic_dom_sf"/>
</dbReference>
<evidence type="ECO:0000256" key="2">
    <source>
        <dbReference type="ARBA" id="ARBA00022692"/>
    </source>
</evidence>
<dbReference type="Gene3D" id="2.40.70.10">
    <property type="entry name" value="Acid Proteases"/>
    <property type="match status" value="1"/>
</dbReference>
<gene>
    <name evidence="8" type="ORF">P167DRAFT_542863</name>
</gene>
<dbReference type="PANTHER" id="PTHR15549">
    <property type="entry name" value="PAIRED IMMUNOGLOBULIN-LIKE TYPE 2 RECEPTOR"/>
    <property type="match status" value="1"/>
</dbReference>
<feature type="signal peptide" evidence="7">
    <location>
        <begin position="1"/>
        <end position="28"/>
    </location>
</feature>
<keyword evidence="3 6" id="KW-1133">Transmembrane helix</keyword>
<feature type="region of interest" description="Disordered" evidence="5">
    <location>
        <begin position="597"/>
        <end position="623"/>
    </location>
</feature>
<dbReference type="SUPFAM" id="SSF50630">
    <property type="entry name" value="Acid proteases"/>
    <property type="match status" value="1"/>
</dbReference>
<evidence type="ECO:0000313" key="9">
    <source>
        <dbReference type="Proteomes" id="UP000277580"/>
    </source>
</evidence>
<evidence type="ECO:0000256" key="4">
    <source>
        <dbReference type="ARBA" id="ARBA00023136"/>
    </source>
</evidence>
<dbReference type="Proteomes" id="UP000277580">
    <property type="component" value="Unassembled WGS sequence"/>
</dbReference>
<evidence type="ECO:0000256" key="5">
    <source>
        <dbReference type="SAM" id="MobiDB-lite"/>
    </source>
</evidence>